<evidence type="ECO:0000256" key="2">
    <source>
        <dbReference type="ARBA" id="ARBA00012838"/>
    </source>
</evidence>
<dbReference type="Proteomes" id="UP000005222">
    <property type="component" value="Chromosome B"/>
</dbReference>
<dbReference type="Gene3D" id="2.170.220.10">
    <property type="match status" value="1"/>
</dbReference>
<dbReference type="PANTHER" id="PTHR43326:SF1">
    <property type="entry name" value="METHIONINE--TRNA LIGASE, MITOCHONDRIAL"/>
    <property type="match status" value="1"/>
</dbReference>
<dbReference type="InterPro" id="IPR014758">
    <property type="entry name" value="Met-tRNA_synth"/>
</dbReference>
<dbReference type="OrthoDB" id="24670at2759"/>
<evidence type="ECO:0000313" key="13">
    <source>
        <dbReference type="Proteomes" id="UP000005222"/>
    </source>
</evidence>
<dbReference type="InterPro" id="IPR009080">
    <property type="entry name" value="tRNAsynth_Ia_anticodon-bd"/>
</dbReference>
<evidence type="ECO:0000256" key="9">
    <source>
        <dbReference type="ARBA" id="ARBA00030904"/>
    </source>
</evidence>
<dbReference type="NCBIfam" id="TIGR00398">
    <property type="entry name" value="metG"/>
    <property type="match status" value="1"/>
</dbReference>
<evidence type="ECO:0000256" key="1">
    <source>
        <dbReference type="ARBA" id="ARBA00005594"/>
    </source>
</evidence>
<organism evidence="12 13">
    <name type="scientific">Pichia sorbitophila (strain ATCC MYA-4447 / BCRC 22081 / CBS 7064 / NBRC 10061 / NRRL Y-12695)</name>
    <name type="common">Hybrid yeast</name>
    <dbReference type="NCBI Taxonomy" id="559304"/>
    <lineage>
        <taxon>Eukaryota</taxon>
        <taxon>Fungi</taxon>
        <taxon>Dikarya</taxon>
        <taxon>Ascomycota</taxon>
        <taxon>Saccharomycotina</taxon>
        <taxon>Pichiomycetes</taxon>
        <taxon>Debaryomycetaceae</taxon>
        <taxon>Millerozyma</taxon>
    </lineage>
</organism>
<dbReference type="FunCoup" id="G8YT20">
    <property type="interactions" value="899"/>
</dbReference>
<keyword evidence="6 10" id="KW-0648">Protein biosynthesis</keyword>
<dbReference type="InterPro" id="IPR015413">
    <property type="entry name" value="Methionyl/Leucyl_tRNA_Synth"/>
</dbReference>
<evidence type="ECO:0000256" key="10">
    <source>
        <dbReference type="RuleBase" id="RU363039"/>
    </source>
</evidence>
<evidence type="ECO:0000313" key="12">
    <source>
        <dbReference type="EMBL" id="CCE73071.1"/>
    </source>
</evidence>
<evidence type="ECO:0000256" key="4">
    <source>
        <dbReference type="ARBA" id="ARBA00022741"/>
    </source>
</evidence>
<sequence length="580" mass="67003">MMFRRLKRQLAQCRRYSGKSDNTLYVTTPIFYVNARPHLGHLYTMLLGDTRSRWENLKPEKETYFLTGTDEHGLKVQNAAEASDMKPKEFTDMVSTNFKNLAEIMNIKYDRFIRTTDQDHVETVKQFWKLMEEKGYLYKGTHNGWYSISDETFYPESQIEEIEDKQTGKKKKISSETKNEVTFQEEENYFFKLSLFQDRLISYLEKNPSFIHPKSKFDAILKELKETDLGDLSVSRPSSRLSWGIDAPGDSEQKIYVWFDALLNYVTPCGLQNVLPSSPSKTDTIWPATHVIGKDIARFHCIYWPIFLMAAGIELPERIIIHSHWLCDGFKMSKSLGNVVDPIATLEYYGQDSLRFFLAEHSNIETDCNYSEEAFYLTRERLISKYANLVTRCAAKSFNIRESVEDYAQSSFEDIDNIISTHIVNPSDASAIISMKNELLADLAHTYDDMDSRMSSLDSMRAIRSWWVCVEKANQLFQVAQPWLYNKAIKQESSEEKRKFLQTIRNYYIFISSETCRIASILISPVIPNLSSQILDRLAVAKDRRSFALLPLGADTSYGEGSNNSGYKLPIERVPKRSST</sequence>
<dbReference type="STRING" id="559304.G8YT20"/>
<dbReference type="SUPFAM" id="SSF47323">
    <property type="entry name" value="Anticodon-binding domain of a subclass of class I aminoacyl-tRNA synthetases"/>
    <property type="match status" value="1"/>
</dbReference>
<keyword evidence="5 10" id="KW-0067">ATP-binding</keyword>
<keyword evidence="13" id="KW-1185">Reference proteome</keyword>
<dbReference type="PRINTS" id="PR01041">
    <property type="entry name" value="TRNASYNTHMET"/>
</dbReference>
<proteinExistence type="inferred from homology"/>
<dbReference type="Pfam" id="PF09334">
    <property type="entry name" value="tRNA-synt_1g"/>
    <property type="match status" value="1"/>
</dbReference>
<evidence type="ECO:0000259" key="11">
    <source>
        <dbReference type="Pfam" id="PF09334"/>
    </source>
</evidence>
<evidence type="ECO:0000256" key="3">
    <source>
        <dbReference type="ARBA" id="ARBA00022598"/>
    </source>
</evidence>
<dbReference type="PANTHER" id="PTHR43326">
    <property type="entry name" value="METHIONYL-TRNA SYNTHETASE"/>
    <property type="match status" value="1"/>
</dbReference>
<evidence type="ECO:0000256" key="5">
    <source>
        <dbReference type="ARBA" id="ARBA00022840"/>
    </source>
</evidence>
<feature type="domain" description="Methionyl/Leucyl tRNA synthetase" evidence="11">
    <location>
        <begin position="25"/>
        <end position="393"/>
    </location>
</feature>
<dbReference type="eggNOG" id="KOG0436">
    <property type="taxonomic scope" value="Eukaryota"/>
</dbReference>
<dbReference type="EMBL" id="FO082058">
    <property type="protein sequence ID" value="CCE73071.1"/>
    <property type="molecule type" value="Genomic_DNA"/>
</dbReference>
<dbReference type="CDD" id="cd00814">
    <property type="entry name" value="MetRS_core"/>
    <property type="match status" value="1"/>
</dbReference>
<dbReference type="GO" id="GO:0005524">
    <property type="term" value="F:ATP binding"/>
    <property type="evidence" value="ECO:0007669"/>
    <property type="project" value="UniProtKB-KW"/>
</dbReference>
<dbReference type="Gene3D" id="1.10.730.10">
    <property type="entry name" value="Isoleucyl-tRNA Synthetase, Domain 1"/>
    <property type="match status" value="1"/>
</dbReference>
<dbReference type="SUPFAM" id="SSF52374">
    <property type="entry name" value="Nucleotidylyl transferase"/>
    <property type="match status" value="1"/>
</dbReference>
<dbReference type="InParanoid" id="G8YT20"/>
<comment type="similarity">
    <text evidence="1 10">Belongs to the class-I aminoacyl-tRNA synthetase family.</text>
</comment>
<evidence type="ECO:0000256" key="7">
    <source>
        <dbReference type="ARBA" id="ARBA00023146"/>
    </source>
</evidence>
<dbReference type="GO" id="GO:0004825">
    <property type="term" value="F:methionine-tRNA ligase activity"/>
    <property type="evidence" value="ECO:0007669"/>
    <property type="project" value="UniProtKB-EC"/>
</dbReference>
<dbReference type="FunFam" id="2.170.220.10:FF:000002">
    <property type="entry name" value="Methionine--tRNA ligase"/>
    <property type="match status" value="1"/>
</dbReference>
<dbReference type="OMA" id="TFIVCEP"/>
<name>G8YT20_PICSO</name>
<keyword evidence="3 10" id="KW-0436">Ligase</keyword>
<dbReference type="Gene3D" id="3.40.50.620">
    <property type="entry name" value="HUPs"/>
    <property type="match status" value="1"/>
</dbReference>
<evidence type="ECO:0000256" key="6">
    <source>
        <dbReference type="ARBA" id="ARBA00022917"/>
    </source>
</evidence>
<dbReference type="InterPro" id="IPR023457">
    <property type="entry name" value="Met-tRNA_synth_2"/>
</dbReference>
<evidence type="ECO:0000256" key="8">
    <source>
        <dbReference type="ARBA" id="ARBA00026124"/>
    </source>
</evidence>
<accession>G8YT20</accession>
<gene>
    <name evidence="12" type="primary">Piso0_000084</name>
    <name evidence="12" type="ORF">GNLVRS01_PISO0B01827g</name>
</gene>
<protein>
    <recommendedName>
        <fullName evidence="8">Methionine--tRNA ligase, mitochondrial</fullName>
        <ecNumber evidence="2">6.1.1.10</ecNumber>
    </recommendedName>
    <alternativeName>
        <fullName evidence="9">Methionyl-tRNA synthetase</fullName>
    </alternativeName>
</protein>
<dbReference type="EC" id="6.1.1.10" evidence="2"/>
<dbReference type="InterPro" id="IPR033911">
    <property type="entry name" value="MetRS_core"/>
</dbReference>
<dbReference type="InterPro" id="IPR014729">
    <property type="entry name" value="Rossmann-like_a/b/a_fold"/>
</dbReference>
<dbReference type="GO" id="GO:0006431">
    <property type="term" value="P:methionyl-tRNA aminoacylation"/>
    <property type="evidence" value="ECO:0007669"/>
    <property type="project" value="InterPro"/>
</dbReference>
<dbReference type="AlphaFoldDB" id="G8YT20"/>
<keyword evidence="7 10" id="KW-0030">Aminoacyl-tRNA synthetase</keyword>
<reference evidence="12 13" key="1">
    <citation type="journal article" date="2012" name="G3 (Bethesda)">
        <title>Pichia sorbitophila, an interspecies yeast hybrid reveals early steps of genome resolution following polyploidization.</title>
        <authorList>
            <person name="Leh Louis V."/>
            <person name="Despons L."/>
            <person name="Friedrich A."/>
            <person name="Martin T."/>
            <person name="Durrens P."/>
            <person name="Casaregola S."/>
            <person name="Neuveglise C."/>
            <person name="Fairhead C."/>
            <person name="Marck C."/>
            <person name="Cruz J.A."/>
            <person name="Straub M.L."/>
            <person name="Kugler V."/>
            <person name="Sacerdot C."/>
            <person name="Uzunov Z."/>
            <person name="Thierry A."/>
            <person name="Weiss S."/>
            <person name="Bleykasten C."/>
            <person name="De Montigny J."/>
            <person name="Jacques N."/>
            <person name="Jung P."/>
            <person name="Lemaire M."/>
            <person name="Mallet S."/>
            <person name="Morel G."/>
            <person name="Richard G.F."/>
            <person name="Sarkar A."/>
            <person name="Savel G."/>
            <person name="Schacherer J."/>
            <person name="Seret M.L."/>
            <person name="Talla E."/>
            <person name="Samson G."/>
            <person name="Jubin C."/>
            <person name="Poulain J."/>
            <person name="Vacherie B."/>
            <person name="Barbe V."/>
            <person name="Pelletier E."/>
            <person name="Sherman D.J."/>
            <person name="Westhof E."/>
            <person name="Weissenbach J."/>
            <person name="Baret P.V."/>
            <person name="Wincker P."/>
            <person name="Gaillardin C."/>
            <person name="Dujon B."/>
            <person name="Souciet J.L."/>
        </authorList>
    </citation>
    <scope>NUCLEOTIDE SEQUENCE [LARGE SCALE GENOMIC DNA]</scope>
    <source>
        <strain evidence="13">ATCC MYA-4447 / BCRC 22081 / CBS 7064 / NBRC 10061 / NRRL Y-12695</strain>
    </source>
</reference>
<dbReference type="HOGENOM" id="CLU_009710_9_0_1"/>
<keyword evidence="4 10" id="KW-0547">Nucleotide-binding</keyword>